<dbReference type="Proteomes" id="UP000094065">
    <property type="component" value="Unassembled WGS sequence"/>
</dbReference>
<dbReference type="OrthoDB" id="10404227at2759"/>
<proteinExistence type="predicted"/>
<dbReference type="RefSeq" id="XP_018989545.1">
    <property type="nucleotide sequence ID" value="XM_019141902.1"/>
</dbReference>
<protein>
    <submittedName>
        <fullName evidence="2">Uncharacterized protein</fullName>
    </submittedName>
</protein>
<keyword evidence="3" id="KW-1185">Reference proteome</keyword>
<evidence type="ECO:0000313" key="2">
    <source>
        <dbReference type="EMBL" id="ODN73683.1"/>
    </source>
</evidence>
<reference evidence="2 3" key="1">
    <citation type="submission" date="2016-06" db="EMBL/GenBank/DDBJ databases">
        <title>Evolution of pathogenesis and genome organization in the Tremellales.</title>
        <authorList>
            <person name="Cuomo C."/>
            <person name="Litvintseva A."/>
            <person name="Heitman J."/>
            <person name="Chen Y."/>
            <person name="Sun S."/>
            <person name="Springer D."/>
            <person name="Dromer F."/>
            <person name="Young S."/>
            <person name="Zeng Q."/>
            <person name="Chapman S."/>
            <person name="Gujja S."/>
            <person name="Saif S."/>
            <person name="Birren B."/>
        </authorList>
    </citation>
    <scope>NUCLEOTIDE SEQUENCE [LARGE SCALE GENOMIC DNA]</scope>
    <source>
        <strain evidence="2 3">CBS 6039</strain>
    </source>
</reference>
<dbReference type="GeneID" id="30158538"/>
<feature type="region of interest" description="Disordered" evidence="1">
    <location>
        <begin position="1"/>
        <end position="43"/>
    </location>
</feature>
<feature type="compositionally biased region" description="Low complexity" evidence="1">
    <location>
        <begin position="237"/>
        <end position="246"/>
    </location>
</feature>
<evidence type="ECO:0000313" key="3">
    <source>
        <dbReference type="Proteomes" id="UP000094065"/>
    </source>
</evidence>
<feature type="compositionally biased region" description="Polar residues" evidence="1">
    <location>
        <begin position="23"/>
        <end position="41"/>
    </location>
</feature>
<feature type="region of interest" description="Disordered" evidence="1">
    <location>
        <begin position="375"/>
        <end position="394"/>
    </location>
</feature>
<name>A0A1E3HBI1_9TREE</name>
<sequence>MAPGKTLRWADEAAGSTTMTTTLPPSSRASFQNGFTSSHSPSLVDRIEIAQPARERGGWRSGLASFASAKASSVADRLSGLSDMYTRGRSHPNTRWGDNDMISGTESRPYSQSYESSRRSSRPPSDNIHFHVRSSHHDSSSSSSSSESDNSNTAAQSIEDWVDQQADLGLSSNAWPASIAPTANHYVSGSSQSSAPRMRSRNSSVWSQPQIPPTAGQQEGPRGILKRSVTPSNGPWSSAFSSSRPSYGQSSKSSNTASDDIVSIVTSVLSEALSSRADYNKKTASTYVSSWAPGASRPSSSHFSSSPSSLRLKVSIYNNSGPASSFSESAAPSFNMARDLGPDVLERRRIHAKRQAFESDVRSLAVSYGYVEPEGKKLEGTGPGAGRRLGTWND</sequence>
<feature type="region of interest" description="Disordered" evidence="1">
    <location>
        <begin position="185"/>
        <end position="256"/>
    </location>
</feature>
<feature type="compositionally biased region" description="Low complexity" evidence="1">
    <location>
        <begin position="140"/>
        <end position="152"/>
    </location>
</feature>
<comment type="caution">
    <text evidence="2">The sequence shown here is derived from an EMBL/GenBank/DDBJ whole genome shotgun (WGS) entry which is preliminary data.</text>
</comment>
<feature type="compositionally biased region" description="Polar residues" evidence="1">
    <location>
        <begin position="185"/>
        <end position="209"/>
    </location>
</feature>
<feature type="compositionally biased region" description="Low complexity" evidence="1">
    <location>
        <begin position="106"/>
        <end position="115"/>
    </location>
</feature>
<organism evidence="2 3">
    <name type="scientific">Cryptococcus amylolentus CBS 6039</name>
    <dbReference type="NCBI Taxonomy" id="1295533"/>
    <lineage>
        <taxon>Eukaryota</taxon>
        <taxon>Fungi</taxon>
        <taxon>Dikarya</taxon>
        <taxon>Basidiomycota</taxon>
        <taxon>Agaricomycotina</taxon>
        <taxon>Tremellomycetes</taxon>
        <taxon>Tremellales</taxon>
        <taxon>Cryptococcaceae</taxon>
        <taxon>Cryptococcus</taxon>
    </lineage>
</organism>
<evidence type="ECO:0000256" key="1">
    <source>
        <dbReference type="SAM" id="MobiDB-lite"/>
    </source>
</evidence>
<gene>
    <name evidence="2" type="ORF">L202_07229</name>
</gene>
<dbReference type="AlphaFoldDB" id="A0A1E3HBI1"/>
<accession>A0A1E3HBI1</accession>
<dbReference type="EMBL" id="AWGJ01000012">
    <property type="protein sequence ID" value="ODN73683.1"/>
    <property type="molecule type" value="Genomic_DNA"/>
</dbReference>
<feature type="region of interest" description="Disordered" evidence="1">
    <location>
        <begin position="83"/>
        <end position="154"/>
    </location>
</feature>
<feature type="compositionally biased region" description="Polar residues" evidence="1">
    <location>
        <begin position="247"/>
        <end position="256"/>
    </location>
</feature>